<dbReference type="InterPro" id="IPR036477">
    <property type="entry name" value="Formyl_transf_N_sf"/>
</dbReference>
<evidence type="ECO:0000256" key="1">
    <source>
        <dbReference type="ARBA" id="ARBA00010699"/>
    </source>
</evidence>
<dbReference type="InterPro" id="IPR005794">
    <property type="entry name" value="Fmt"/>
</dbReference>
<dbReference type="GO" id="GO:0005829">
    <property type="term" value="C:cytosol"/>
    <property type="evidence" value="ECO:0007669"/>
    <property type="project" value="TreeGrafter"/>
</dbReference>
<dbReference type="GO" id="GO:0004479">
    <property type="term" value="F:methionyl-tRNA formyltransferase activity"/>
    <property type="evidence" value="ECO:0007669"/>
    <property type="project" value="UniProtKB-UniRule"/>
</dbReference>
<comment type="catalytic activity">
    <reaction evidence="5">
        <text>L-methionyl-tRNA(fMet) + (6R)-10-formyltetrahydrofolate = N-formyl-L-methionyl-tRNA(fMet) + (6S)-5,6,7,8-tetrahydrofolate + H(+)</text>
        <dbReference type="Rhea" id="RHEA:24380"/>
        <dbReference type="Rhea" id="RHEA-COMP:9952"/>
        <dbReference type="Rhea" id="RHEA-COMP:9953"/>
        <dbReference type="ChEBI" id="CHEBI:15378"/>
        <dbReference type="ChEBI" id="CHEBI:57453"/>
        <dbReference type="ChEBI" id="CHEBI:78530"/>
        <dbReference type="ChEBI" id="CHEBI:78844"/>
        <dbReference type="ChEBI" id="CHEBI:195366"/>
        <dbReference type="EC" id="2.1.2.9"/>
    </reaction>
</comment>
<evidence type="ECO:0000259" key="7">
    <source>
        <dbReference type="Pfam" id="PF02911"/>
    </source>
</evidence>
<dbReference type="InterPro" id="IPR044135">
    <property type="entry name" value="Met-tRNA-FMT_C"/>
</dbReference>
<feature type="domain" description="Formyl transferase N-terminal" evidence="6">
    <location>
        <begin position="1"/>
        <end position="179"/>
    </location>
</feature>
<organism evidence="8">
    <name type="scientific">Vecturithrix granuli</name>
    <dbReference type="NCBI Taxonomy" id="1499967"/>
    <lineage>
        <taxon>Bacteria</taxon>
        <taxon>Candidatus Moduliflexota</taxon>
        <taxon>Candidatus Vecturitrichia</taxon>
        <taxon>Candidatus Vecturitrichales</taxon>
        <taxon>Candidatus Vecturitrichaceae</taxon>
        <taxon>Candidatus Vecturithrix</taxon>
    </lineage>
</organism>
<keyword evidence="4 5" id="KW-0648">Protein biosynthesis</keyword>
<dbReference type="EMBL" id="DF820472">
    <property type="protein sequence ID" value="GAK60218.1"/>
    <property type="molecule type" value="Genomic_DNA"/>
</dbReference>
<gene>
    <name evidence="5" type="primary">fmt</name>
    <name evidence="8" type="ORF">U27_00109</name>
</gene>
<dbReference type="PROSITE" id="PS00373">
    <property type="entry name" value="GART"/>
    <property type="match status" value="1"/>
</dbReference>
<dbReference type="SUPFAM" id="SSF53328">
    <property type="entry name" value="Formyltransferase"/>
    <property type="match status" value="1"/>
</dbReference>
<dbReference type="CDD" id="cd08646">
    <property type="entry name" value="FMT_core_Met-tRNA-FMT_N"/>
    <property type="match status" value="1"/>
</dbReference>
<dbReference type="InterPro" id="IPR041711">
    <property type="entry name" value="Met-tRNA-FMT_N"/>
</dbReference>
<dbReference type="InterPro" id="IPR005793">
    <property type="entry name" value="Formyl_trans_C"/>
</dbReference>
<dbReference type="EC" id="2.1.2.9" evidence="2 5"/>
<evidence type="ECO:0000259" key="6">
    <source>
        <dbReference type="Pfam" id="PF00551"/>
    </source>
</evidence>
<evidence type="ECO:0000256" key="2">
    <source>
        <dbReference type="ARBA" id="ARBA00012261"/>
    </source>
</evidence>
<comment type="similarity">
    <text evidence="1 5">Belongs to the Fmt family.</text>
</comment>
<protein>
    <recommendedName>
        <fullName evidence="2 5">Methionyl-tRNA formyltransferase</fullName>
        <ecNumber evidence="2 5">2.1.2.9</ecNumber>
    </recommendedName>
</protein>
<dbReference type="InterPro" id="IPR001555">
    <property type="entry name" value="GART_AS"/>
</dbReference>
<evidence type="ECO:0000313" key="9">
    <source>
        <dbReference type="Proteomes" id="UP000030661"/>
    </source>
</evidence>
<feature type="domain" description="Formyl transferase C-terminal" evidence="7">
    <location>
        <begin position="204"/>
        <end position="304"/>
    </location>
</feature>
<sequence>MKIIFMGTPDFATPTLRALIEHHYELQAVVTQPDREKGRGKQIIAPPVKLLAVQCHIPVLQPEKVRSQEMVHTLREFDPDVIIVVAYGQILPESILQIPSHGCINVHASLLPKYRGAAPIHWAILRGETETGVTTMFMDKGMDTGDMLLQRTLPIQEDDTAGTLHDKLAELGAQTLLDTLQHLETGSLQRLPQNHDAATYAPMLKKEDGEIHWQESAATIARKVRGLYPWPGAFTTYQGCMVKLLKVQQESCPAALSASIPGTVIDMNKFSGPLVSTGGGCLRILQIQPQNKSPMNCSDFCRGYHLTIGDHLGI</sequence>
<evidence type="ECO:0000256" key="3">
    <source>
        <dbReference type="ARBA" id="ARBA00022679"/>
    </source>
</evidence>
<feature type="binding site" evidence="5">
    <location>
        <begin position="109"/>
        <end position="112"/>
    </location>
    <ligand>
        <name>(6S)-5,6,7,8-tetrahydrofolate</name>
        <dbReference type="ChEBI" id="CHEBI:57453"/>
    </ligand>
</feature>
<dbReference type="eggNOG" id="COG0223">
    <property type="taxonomic scope" value="Bacteria"/>
</dbReference>
<evidence type="ECO:0000256" key="4">
    <source>
        <dbReference type="ARBA" id="ARBA00022917"/>
    </source>
</evidence>
<dbReference type="NCBIfam" id="TIGR00460">
    <property type="entry name" value="fmt"/>
    <property type="match status" value="1"/>
</dbReference>
<comment type="function">
    <text evidence="5">Attaches a formyl group to the free amino group of methionyl-tRNA(fMet). The formyl group appears to play a dual role in the initiator identity of N-formylmethionyl-tRNA by promoting its recognition by IF2 and preventing the misappropriation of this tRNA by the elongation apparatus.</text>
</comment>
<evidence type="ECO:0000256" key="5">
    <source>
        <dbReference type="HAMAP-Rule" id="MF_00182"/>
    </source>
</evidence>
<dbReference type="PANTHER" id="PTHR11138:SF5">
    <property type="entry name" value="METHIONYL-TRNA FORMYLTRANSFERASE, MITOCHONDRIAL"/>
    <property type="match status" value="1"/>
</dbReference>
<dbReference type="InterPro" id="IPR011034">
    <property type="entry name" value="Formyl_transferase-like_C_sf"/>
</dbReference>
<dbReference type="InterPro" id="IPR002376">
    <property type="entry name" value="Formyl_transf_N"/>
</dbReference>
<proteinExistence type="inferred from homology"/>
<dbReference type="HAMAP" id="MF_00182">
    <property type="entry name" value="Formyl_trans"/>
    <property type="match status" value="1"/>
</dbReference>
<dbReference type="HOGENOM" id="CLU_033347_1_1_0"/>
<dbReference type="Proteomes" id="UP000030661">
    <property type="component" value="Unassembled WGS sequence"/>
</dbReference>
<keyword evidence="3 5" id="KW-0808">Transferase</keyword>
<dbReference type="CDD" id="cd08704">
    <property type="entry name" value="Met_tRNA_FMT_C"/>
    <property type="match status" value="1"/>
</dbReference>
<dbReference type="AlphaFoldDB" id="A0A081C6L3"/>
<dbReference type="Gene3D" id="3.40.50.12230">
    <property type="match status" value="1"/>
</dbReference>
<dbReference type="FunFam" id="3.40.50.12230:FF:000001">
    <property type="entry name" value="Methionyl-tRNA formyltransferase"/>
    <property type="match status" value="1"/>
</dbReference>
<keyword evidence="9" id="KW-1185">Reference proteome</keyword>
<accession>A0A081C6L3</accession>
<evidence type="ECO:0000313" key="8">
    <source>
        <dbReference type="EMBL" id="GAK60218.1"/>
    </source>
</evidence>
<dbReference type="SUPFAM" id="SSF50486">
    <property type="entry name" value="FMT C-terminal domain-like"/>
    <property type="match status" value="1"/>
</dbReference>
<dbReference type="Pfam" id="PF00551">
    <property type="entry name" value="Formyl_trans_N"/>
    <property type="match status" value="1"/>
</dbReference>
<dbReference type="PANTHER" id="PTHR11138">
    <property type="entry name" value="METHIONYL-TRNA FORMYLTRANSFERASE"/>
    <property type="match status" value="1"/>
</dbReference>
<name>A0A081C6L3_VECG1</name>
<dbReference type="STRING" id="1499967.U27_00109"/>
<dbReference type="Pfam" id="PF02911">
    <property type="entry name" value="Formyl_trans_C"/>
    <property type="match status" value="1"/>
</dbReference>
<reference evidence="8" key="1">
    <citation type="journal article" date="2015" name="PeerJ">
        <title>First genomic representation of candidate bacterial phylum KSB3 points to enhanced environmental sensing as a trigger of wastewater bulking.</title>
        <authorList>
            <person name="Sekiguchi Y."/>
            <person name="Ohashi A."/>
            <person name="Parks D.H."/>
            <person name="Yamauchi T."/>
            <person name="Tyson G.W."/>
            <person name="Hugenholtz P."/>
        </authorList>
    </citation>
    <scope>NUCLEOTIDE SEQUENCE [LARGE SCALE GENOMIC DNA]</scope>
</reference>